<organism evidence="8">
    <name type="scientific">mine drainage metagenome</name>
    <dbReference type="NCBI Taxonomy" id="410659"/>
    <lineage>
        <taxon>unclassified sequences</taxon>
        <taxon>metagenomes</taxon>
        <taxon>ecological metagenomes</taxon>
    </lineage>
</organism>
<keyword evidence="5" id="KW-0190">Covalent protein-DNA linkage</keyword>
<evidence type="ECO:0000256" key="2">
    <source>
        <dbReference type="ARBA" id="ARBA00022670"/>
    </source>
</evidence>
<comment type="similarity">
    <text evidence="1">Belongs to the SOS response-associated peptidase family.</text>
</comment>
<gene>
    <name evidence="8" type="ORF">B1A_01822</name>
</gene>
<reference evidence="8" key="1">
    <citation type="submission" date="2013-08" db="EMBL/GenBank/DDBJ databases">
        <authorList>
            <person name="Mendez C."/>
            <person name="Richter M."/>
            <person name="Ferrer M."/>
            <person name="Sanchez J."/>
        </authorList>
    </citation>
    <scope>NUCLEOTIDE SEQUENCE</scope>
</reference>
<dbReference type="GO" id="GO:0106300">
    <property type="term" value="P:protein-DNA covalent cross-linking repair"/>
    <property type="evidence" value="ECO:0007669"/>
    <property type="project" value="InterPro"/>
</dbReference>
<dbReference type="GO" id="GO:0016829">
    <property type="term" value="F:lyase activity"/>
    <property type="evidence" value="ECO:0007669"/>
    <property type="project" value="UniProtKB-KW"/>
</dbReference>
<comment type="caution">
    <text evidence="8">The sequence shown here is derived from an EMBL/GenBank/DDBJ whole genome shotgun (WGS) entry which is preliminary data.</text>
</comment>
<dbReference type="AlphaFoldDB" id="T1CAT0"/>
<evidence type="ECO:0000313" key="8">
    <source>
        <dbReference type="EMBL" id="EQD79272.1"/>
    </source>
</evidence>
<keyword evidence="3" id="KW-0227">DNA damage</keyword>
<evidence type="ECO:0000256" key="6">
    <source>
        <dbReference type="ARBA" id="ARBA00023125"/>
    </source>
</evidence>
<dbReference type="SUPFAM" id="SSF143081">
    <property type="entry name" value="BB1717-like"/>
    <property type="match status" value="1"/>
</dbReference>
<dbReference type="InterPro" id="IPR036590">
    <property type="entry name" value="SRAP-like"/>
</dbReference>
<dbReference type="InterPro" id="IPR003738">
    <property type="entry name" value="SRAP"/>
</dbReference>
<reference evidence="8" key="2">
    <citation type="journal article" date="2014" name="ISME J.">
        <title>Microbial stratification in low pH oxic and suboxic macroscopic growths along an acid mine drainage.</title>
        <authorList>
            <person name="Mendez-Garcia C."/>
            <person name="Mesa V."/>
            <person name="Sprenger R.R."/>
            <person name="Richter M."/>
            <person name="Diez M.S."/>
            <person name="Solano J."/>
            <person name="Bargiela R."/>
            <person name="Golyshina O.V."/>
            <person name="Manteca A."/>
            <person name="Ramos J.L."/>
            <person name="Gallego J.R."/>
            <person name="Llorente I."/>
            <person name="Martins Dos Santos V.A."/>
            <person name="Jensen O.N."/>
            <person name="Pelaez A.I."/>
            <person name="Sanchez J."/>
            <person name="Ferrer M."/>
        </authorList>
    </citation>
    <scope>NUCLEOTIDE SEQUENCE</scope>
</reference>
<sequence>MFAELKWFFPTTRGNRINVRSETAHVVPEYREPVAKHRCLVLASGFYEPEGAKTEKHRPWWYFEASDRAPLFLGAVAQEAGFAILSRSPVDPVARVHDRSPLLVPADQALQWLDPALPGREAVALAGSSAAARLYGWRVSDAAKSAAHDSAECIAAIA</sequence>
<evidence type="ECO:0000256" key="5">
    <source>
        <dbReference type="ARBA" id="ARBA00023124"/>
    </source>
</evidence>
<dbReference type="EMBL" id="AUZX01001372">
    <property type="protein sequence ID" value="EQD79272.1"/>
    <property type="molecule type" value="Genomic_DNA"/>
</dbReference>
<evidence type="ECO:0000256" key="4">
    <source>
        <dbReference type="ARBA" id="ARBA00022801"/>
    </source>
</evidence>
<dbReference type="GO" id="GO:0006508">
    <property type="term" value="P:proteolysis"/>
    <property type="evidence" value="ECO:0007669"/>
    <property type="project" value="UniProtKB-KW"/>
</dbReference>
<evidence type="ECO:0000256" key="3">
    <source>
        <dbReference type="ARBA" id="ARBA00022763"/>
    </source>
</evidence>
<dbReference type="PANTHER" id="PTHR13604">
    <property type="entry name" value="DC12-RELATED"/>
    <property type="match status" value="1"/>
</dbReference>
<keyword evidence="6" id="KW-0238">DNA-binding</keyword>
<dbReference type="GO" id="GO:0003697">
    <property type="term" value="F:single-stranded DNA binding"/>
    <property type="evidence" value="ECO:0007669"/>
    <property type="project" value="InterPro"/>
</dbReference>
<dbReference type="Gene3D" id="3.90.1680.10">
    <property type="entry name" value="SOS response associated peptidase-like"/>
    <property type="match status" value="1"/>
</dbReference>
<keyword evidence="4" id="KW-0378">Hydrolase</keyword>
<accession>T1CAT0</accession>
<dbReference type="GO" id="GO:0008233">
    <property type="term" value="F:peptidase activity"/>
    <property type="evidence" value="ECO:0007669"/>
    <property type="project" value="UniProtKB-KW"/>
</dbReference>
<dbReference type="PANTHER" id="PTHR13604:SF0">
    <property type="entry name" value="ABASIC SITE PROCESSING PROTEIN HMCES"/>
    <property type="match status" value="1"/>
</dbReference>
<protein>
    <submittedName>
        <fullName evidence="8">Protein containing DUF159</fullName>
    </submittedName>
</protein>
<keyword evidence="2" id="KW-0645">Protease</keyword>
<evidence type="ECO:0000256" key="7">
    <source>
        <dbReference type="ARBA" id="ARBA00023239"/>
    </source>
</evidence>
<evidence type="ECO:0000256" key="1">
    <source>
        <dbReference type="ARBA" id="ARBA00008136"/>
    </source>
</evidence>
<dbReference type="Pfam" id="PF02586">
    <property type="entry name" value="SRAP"/>
    <property type="match status" value="1"/>
</dbReference>
<keyword evidence="7" id="KW-0456">Lyase</keyword>
<proteinExistence type="inferred from homology"/>
<name>T1CAT0_9ZZZZ</name>